<proteinExistence type="inferred from homology"/>
<evidence type="ECO:0000259" key="5">
    <source>
        <dbReference type="Pfam" id="PF07726"/>
    </source>
</evidence>
<dbReference type="GO" id="GO:0005524">
    <property type="term" value="F:ATP binding"/>
    <property type="evidence" value="ECO:0007669"/>
    <property type="project" value="UniProtKB-KW"/>
</dbReference>
<dbReference type="Gene3D" id="1.10.8.80">
    <property type="entry name" value="Magnesium chelatase subunit I, C-Terminal domain"/>
    <property type="match status" value="1"/>
</dbReference>
<dbReference type="SUPFAM" id="SSF52540">
    <property type="entry name" value="P-loop containing nucleoside triphosphate hydrolases"/>
    <property type="match status" value="1"/>
</dbReference>
<evidence type="ECO:0000256" key="3">
    <source>
        <dbReference type="ARBA" id="ARBA00061607"/>
    </source>
</evidence>
<dbReference type="Gene3D" id="3.40.50.300">
    <property type="entry name" value="P-loop containing nucleotide triphosphate hydrolases"/>
    <property type="match status" value="1"/>
</dbReference>
<dbReference type="InterPro" id="IPR027417">
    <property type="entry name" value="P-loop_NTPase"/>
</dbReference>
<dbReference type="OrthoDB" id="9808397at2"/>
<evidence type="ECO:0000313" key="7">
    <source>
        <dbReference type="EMBL" id="PUA81158.1"/>
    </source>
</evidence>
<dbReference type="CDD" id="cd00009">
    <property type="entry name" value="AAA"/>
    <property type="match status" value="1"/>
</dbReference>
<evidence type="ECO:0000256" key="2">
    <source>
        <dbReference type="ARBA" id="ARBA00022840"/>
    </source>
</evidence>
<dbReference type="PIRSF" id="PIRSF002849">
    <property type="entry name" value="AAA_ATPase_chaperone_MoxR_prd"/>
    <property type="match status" value="1"/>
</dbReference>
<sequence length="344" mass="36629">MTATSETAPAAAPGGVADGGATTGSMTPDQATWFAAAFTRMADNIGLAVLGKDHVVRLALTCLLSEGHLLLEDLPGTGKTMLARALSNTIEGTHARIQFTPDLLPTDVTGVTVYDQHKGTFDFHQGPIFHDIVLADEINRASPKTQAALLEVMEEGHVTVDGITHDVPHPFMVIATQNPIEQAGTYRLPEAQLDRFLMKTSVGYPDADATEELLLGSAVRDRASLVTPVASRQVVGDLTRLAGSVYVDRAVVRYVRELAEASRELPHVKMGLSARGCLALVRVAKTWAAADGRTTVVPSDITALASPVLCHRLLLDPQAQFSGVSVDDVIERLLGSVTPPTTRD</sequence>
<dbReference type="Pfam" id="PF17863">
    <property type="entry name" value="AAA_lid_2"/>
    <property type="match status" value="1"/>
</dbReference>
<feature type="domain" description="ATPase AAA-3" evidence="5">
    <location>
        <begin position="68"/>
        <end position="198"/>
    </location>
</feature>
<name>A0A2R7YXN8_9ACTN</name>
<feature type="domain" description="ChlI/MoxR AAA lid" evidence="6">
    <location>
        <begin position="261"/>
        <end position="332"/>
    </location>
</feature>
<dbReference type="GO" id="GO:0016887">
    <property type="term" value="F:ATP hydrolysis activity"/>
    <property type="evidence" value="ECO:0007669"/>
    <property type="project" value="InterPro"/>
</dbReference>
<evidence type="ECO:0000259" key="6">
    <source>
        <dbReference type="Pfam" id="PF17863"/>
    </source>
</evidence>
<keyword evidence="8" id="KW-1185">Reference proteome</keyword>
<dbReference type="EMBL" id="PYXZ01000003">
    <property type="protein sequence ID" value="PUA81158.1"/>
    <property type="molecule type" value="Genomic_DNA"/>
</dbReference>
<dbReference type="InterPro" id="IPR050764">
    <property type="entry name" value="CbbQ/NirQ/NorQ/GpvN"/>
</dbReference>
<gene>
    <name evidence="7" type="ORF">C7S10_08935</name>
</gene>
<comment type="similarity">
    <text evidence="3">Belongs to the MoxR family.</text>
</comment>
<reference evidence="7 8" key="1">
    <citation type="submission" date="2018-03" db="EMBL/GenBank/DDBJ databases">
        <authorList>
            <person name="Keele B.F."/>
        </authorList>
    </citation>
    <scope>NUCLEOTIDE SEQUENCE [LARGE SCALE GENOMIC DNA]</scope>
    <source>
        <strain evidence="7 8">IB-3</strain>
    </source>
</reference>
<dbReference type="PANTHER" id="PTHR42759">
    <property type="entry name" value="MOXR FAMILY PROTEIN"/>
    <property type="match status" value="1"/>
</dbReference>
<dbReference type="AlphaFoldDB" id="A0A2R7YXN8"/>
<evidence type="ECO:0000256" key="4">
    <source>
        <dbReference type="SAM" id="MobiDB-lite"/>
    </source>
</evidence>
<accession>A0A2R7YXN8</accession>
<dbReference type="InterPro" id="IPR041628">
    <property type="entry name" value="ChlI/MoxR_AAA_lid"/>
</dbReference>
<dbReference type="FunFam" id="3.40.50.300:FF:000640">
    <property type="entry name" value="MoxR family ATPase"/>
    <property type="match status" value="1"/>
</dbReference>
<feature type="region of interest" description="Disordered" evidence="4">
    <location>
        <begin position="1"/>
        <end position="23"/>
    </location>
</feature>
<keyword evidence="1" id="KW-0547">Nucleotide-binding</keyword>
<protein>
    <submittedName>
        <fullName evidence="7">ATPase</fullName>
    </submittedName>
</protein>
<evidence type="ECO:0000256" key="1">
    <source>
        <dbReference type="ARBA" id="ARBA00022741"/>
    </source>
</evidence>
<dbReference type="InterPro" id="IPR011703">
    <property type="entry name" value="ATPase_AAA-3"/>
</dbReference>
<dbReference type="PANTHER" id="PTHR42759:SF5">
    <property type="entry name" value="METHANOL DEHYDROGENASE REGULATOR"/>
    <property type="match status" value="1"/>
</dbReference>
<organism evidence="7 8">
    <name type="scientific">Nocardioides currus</name>
    <dbReference type="NCBI Taxonomy" id="2133958"/>
    <lineage>
        <taxon>Bacteria</taxon>
        <taxon>Bacillati</taxon>
        <taxon>Actinomycetota</taxon>
        <taxon>Actinomycetes</taxon>
        <taxon>Propionibacteriales</taxon>
        <taxon>Nocardioidaceae</taxon>
        <taxon>Nocardioides</taxon>
    </lineage>
</organism>
<dbReference type="Pfam" id="PF07726">
    <property type="entry name" value="AAA_3"/>
    <property type="match status" value="1"/>
</dbReference>
<keyword evidence="2" id="KW-0067">ATP-binding</keyword>
<comment type="caution">
    <text evidence="7">The sequence shown here is derived from an EMBL/GenBank/DDBJ whole genome shotgun (WGS) entry which is preliminary data.</text>
</comment>
<evidence type="ECO:0000313" key="8">
    <source>
        <dbReference type="Proteomes" id="UP000244867"/>
    </source>
</evidence>
<dbReference type="Proteomes" id="UP000244867">
    <property type="component" value="Unassembled WGS sequence"/>
</dbReference>